<keyword evidence="4" id="KW-1185">Reference proteome</keyword>
<reference evidence="3 4" key="2">
    <citation type="submission" date="2018-11" db="EMBL/GenBank/DDBJ databases">
        <authorList>
            <consortium name="Pathogen Informatics"/>
        </authorList>
    </citation>
    <scope>NUCLEOTIDE SEQUENCE [LARGE SCALE GENOMIC DNA]</scope>
</reference>
<dbReference type="PANTHER" id="PTHR22198:SF1">
    <property type="entry name" value="FERM DOMAIN-CONTAINING PROTEIN"/>
    <property type="match status" value="1"/>
</dbReference>
<proteinExistence type="predicted"/>
<dbReference type="EMBL" id="UYSL01020271">
    <property type="protein sequence ID" value="VDL73790.1"/>
    <property type="molecule type" value="Genomic_DNA"/>
</dbReference>
<name>A0A158QZJ1_NIPBR</name>
<organism evidence="5">
    <name type="scientific">Nippostrongylus brasiliensis</name>
    <name type="common">Rat hookworm</name>
    <dbReference type="NCBI Taxonomy" id="27835"/>
    <lineage>
        <taxon>Eukaryota</taxon>
        <taxon>Metazoa</taxon>
        <taxon>Ecdysozoa</taxon>
        <taxon>Nematoda</taxon>
        <taxon>Chromadorea</taxon>
        <taxon>Rhabditida</taxon>
        <taxon>Rhabditina</taxon>
        <taxon>Rhabditomorpha</taxon>
        <taxon>Strongyloidea</taxon>
        <taxon>Heligmosomidae</taxon>
        <taxon>Nippostrongylus</taxon>
    </lineage>
</organism>
<dbReference type="Proteomes" id="UP000271162">
    <property type="component" value="Unassembled WGS sequence"/>
</dbReference>
<dbReference type="Pfam" id="PF23672">
    <property type="entry name" value="DUF7153"/>
    <property type="match status" value="1"/>
</dbReference>
<evidence type="ECO:0000313" key="3">
    <source>
        <dbReference type="EMBL" id="VDL73790.1"/>
    </source>
</evidence>
<dbReference type="AlphaFoldDB" id="A0A158QZJ1"/>
<feature type="region of interest" description="Disordered" evidence="1">
    <location>
        <begin position="197"/>
        <end position="222"/>
    </location>
</feature>
<sequence>MFPYLHLSQFHSVDLDKRRREIDDVVKECHVFPGSLFGAYEEVYSIQKTTTTHDTRLPSNRHAGYIVIGFKLLDDSSKQHNLEKSWLSWSGAREIYKHSPRSWNLRRISLRKHSMVRNRSSSSRPFAYILLCEFGSILHPSNTIQALDMCERLRVRNCGHIALYQVHTAYSSATTTARKLYTNSVVSIKRQQMMRGFSQDVEAAPSSDSVDDRRSRLRNREQSFQYPDEHYTSYQC</sequence>
<evidence type="ECO:0000256" key="1">
    <source>
        <dbReference type="SAM" id="MobiDB-lite"/>
    </source>
</evidence>
<evidence type="ECO:0000313" key="4">
    <source>
        <dbReference type="Proteomes" id="UP000271162"/>
    </source>
</evidence>
<dbReference type="OMA" id="AYILMCE"/>
<dbReference type="InterPro" id="IPR055577">
    <property type="entry name" value="DUF7153"/>
</dbReference>
<evidence type="ECO:0000259" key="2">
    <source>
        <dbReference type="Pfam" id="PF23672"/>
    </source>
</evidence>
<feature type="compositionally biased region" description="Basic and acidic residues" evidence="1">
    <location>
        <begin position="210"/>
        <end position="222"/>
    </location>
</feature>
<reference evidence="5" key="1">
    <citation type="submission" date="2016-04" db="UniProtKB">
        <authorList>
            <consortium name="WormBaseParasite"/>
        </authorList>
    </citation>
    <scope>IDENTIFICATION</scope>
</reference>
<dbReference type="WBParaSite" id="NBR_0001020001-mRNA-1">
    <property type="protein sequence ID" value="NBR_0001020001-mRNA-1"/>
    <property type="gene ID" value="NBR_0001020001"/>
</dbReference>
<evidence type="ECO:0000313" key="5">
    <source>
        <dbReference type="WBParaSite" id="NBR_0001020001-mRNA-1"/>
    </source>
</evidence>
<dbReference type="PANTHER" id="PTHR22198">
    <property type="entry name" value="FERM DOMAIN-CONTAINING PROTEIN"/>
    <property type="match status" value="1"/>
</dbReference>
<feature type="domain" description="DUF7153" evidence="2">
    <location>
        <begin position="1"/>
        <end position="166"/>
    </location>
</feature>
<dbReference type="STRING" id="27835.A0A158QZJ1"/>
<accession>A0A158QZJ1</accession>
<protein>
    <submittedName>
        <fullName evidence="5">FERM domain-containing protein</fullName>
    </submittedName>
</protein>
<gene>
    <name evidence="3" type="ORF">NBR_LOCUS10201</name>
</gene>